<feature type="region of interest" description="Disordered" evidence="2">
    <location>
        <begin position="1857"/>
        <end position="1891"/>
    </location>
</feature>
<feature type="compositionally biased region" description="Low complexity" evidence="2">
    <location>
        <begin position="3901"/>
        <end position="3919"/>
    </location>
</feature>
<evidence type="ECO:0000256" key="1">
    <source>
        <dbReference type="SAM" id="Coils"/>
    </source>
</evidence>
<feature type="region of interest" description="Disordered" evidence="2">
    <location>
        <begin position="1535"/>
        <end position="1555"/>
    </location>
</feature>
<feature type="region of interest" description="Disordered" evidence="2">
    <location>
        <begin position="671"/>
        <end position="702"/>
    </location>
</feature>
<feature type="compositionally biased region" description="Acidic residues" evidence="2">
    <location>
        <begin position="3198"/>
        <end position="3216"/>
    </location>
</feature>
<feature type="compositionally biased region" description="Basic and acidic residues" evidence="2">
    <location>
        <begin position="3397"/>
        <end position="3417"/>
    </location>
</feature>
<feature type="region of interest" description="Disordered" evidence="2">
    <location>
        <begin position="2177"/>
        <end position="2354"/>
    </location>
</feature>
<dbReference type="PANTHER" id="PTHR47026:SF2">
    <property type="entry name" value="FLAGELLAR ASSOCIATED PROTEIN"/>
    <property type="match status" value="1"/>
</dbReference>
<feature type="region of interest" description="Disordered" evidence="2">
    <location>
        <begin position="2509"/>
        <end position="3532"/>
    </location>
</feature>
<feature type="compositionally biased region" description="Acidic residues" evidence="2">
    <location>
        <begin position="2605"/>
        <end position="2622"/>
    </location>
</feature>
<feature type="compositionally biased region" description="Basic and acidic residues" evidence="2">
    <location>
        <begin position="2299"/>
        <end position="2319"/>
    </location>
</feature>
<feature type="compositionally biased region" description="Acidic residues" evidence="2">
    <location>
        <begin position="2936"/>
        <end position="2953"/>
    </location>
</feature>
<feature type="compositionally biased region" description="Acidic residues" evidence="2">
    <location>
        <begin position="1811"/>
        <end position="1832"/>
    </location>
</feature>
<sequence>MSLEPPLLVNENGLPLLEESPGSFSDGPEDCMKTKNIKEPIETLTTANNPNNSVTSPKGRVIINKKNNRRIVLDFTPINHVYDSPPTKEFLEKQKNRRHKRIKTIDDTDTQNANNVGYYDAQGYSVKARSSLQERPKSKKKDVFEPINLVDIAPDRNKCYDDLNANIDRGMPGNPLEKEIEEQEAREAAEQEEDKEDYECHLQDGTPLEPAESPLEPEVLIPIKEDRNGCYDNVTANIDRGMPGHPLEKEIEEQEAREAAEQEEDKEDYECHLQDGAPLEPAESPLEPEVLIPIKEDRNGCYDNVTANIDRGMPGHPLEKEIEEQEARELAEQEEDKEDYECHLQDGAPLEPAESPLEPEVLVPIKEDRNGCYDNVTANIDRGMPGHPLEKEIEEQEARELAEQEEDKEDYECHLQDGAPLEPAESPLEPEVLIPIKEDRNGCYDNVTANIDRGMPGHPLEKEIGEQEAREVAEQENDTSYYSTHLKEKPILLSVVTDSDVRTDSSMTHDWEHGKDAEEINLKAAEKEEEFSTHSSANGDESAGYPYDDLTNLPSFADAPLGYDVLIPIKEDRNGCYDNVTANVDRGMPGHPLEKEIEEQEAREAAEHENDTRNYRSLLYPESVLGDHFANNMASEVLRNEFGTRTEEGMPLLRSRNVVSETEIFTDESFNNDLEHGKDAEEINTKKATKDEKNKPLSTSSDEAQACTFDAYSEAPVILGEGPLGYEVLIPIKEDRNGCYDNITANVDRGMPGHPLEKEIEEQEAREAAEQEDDDKHYRSLLYPDSDDLPKTLNVLSETEIASDTSFNNYIEHGKDAEEINTDRAAQYEKNMPVSTDETPTRSLKSFNELPTNLAENPLGYEVLVPITEDRNGCYDNVTANVDRGMPGHPLEKEIEEQESREAAEQEDDNQHYQCQLQGEPIEPTEGPLGYEVLVPIKEDRNGCYDNVAANVDRGMPGHPLEKEIEEQEARELAEQEDDNKNYQCYLQGKPAELTEGPLGYEVLVPITEDRNGCYDNFTANVDRGMPGHPLEKEIEEQESREAAEQEDDSKHYRSLLYPESAIEKHNENNFASEVLRNEFGNRPEEPSILENLPKSLNVLSETEIATDTSFNNDIEHNKDAEEVNTSKAHRDEINEPKSSDEINEPKQSEESLPEDLPGRPLNVLSETEIATDTSFNNYIEHGKDAEEINTVRAAQYEKNMPVSTDETPTRSLKSFNELPTNLAENPLGYEVLVPITEDRNGCYDNVTANVDRGMPGHPLEKEIEEQESREAAEQEDDCRHYRSLLYPESAIEKHNENNFASEVLRNEFGNRPEEAGILENLPKSLNVLTETEIATDTSFNNDIEHGKEAEEVNTSKAHRDERLNQPSSHPSEAESEPPARPLENLFNPYPLFNEALLEPIVDSPLEPTSLITPNPDRNGCYDGINVNADRGMPGNQLEKELEEQAVREAAENAADSAYYQSLLYPESVIAAHFGNNFASEVLRNEFGTRPDEVERPLEDLSKSLNVLTETDIRKDTSLNNETEHHKDAEEINTTIAENDEQNKPPSPLSEPCDLENLIDASPLFAQERPIFEPEVLVPIKEDRNGCYDNVAANVDRGMPGHPLEKEIEEQESREAAEQEEDANYYASLLPQEEEGESLLAPISKLLNAVTESELETNTSVTQEWEHGKDVEEINAANAEKEENNEQELFQASEAGSESQKIETESEADNKPAGALENLIDQRALFGEQPTEEKQAEEEEKQGEEEKQAEEEEKQGEEEKQAEEEEKQAEEIHIEEEEDPEKEEQQEPGALEKLINQQALFGEQPKQAEEIPSEEQAEQQELEKAPEEEEAVINEGPLGYEVLIPITEDRNGCYDNVTANVDRGMPGHPLEKEIEEQESRELAEQEDDSKHYRSLLYPESAIEKHNENNFASEVLRNEFGNRPEEEDALLPQDILNEAANSLLKPNAVTESELDTNTSVTQDWEHGKDAEEINAANAEKEENKEPELSPATEAGSESQKAEIESEADNKPAGALENLINQRALFGEQPAEEEEKQGEEEKQPEEEEKQGEEEKQPEEEEKQGEEEKQAEEEEKQAEEEEKQAEEEEKQAEEIHIEEEEDPEKEEQQEPGALEKLINQQALFGEQPKQAEEIPSEEQAEQQELEKAPEEEEAVINEGPLGYEVLVPITEDRNGCYDNVTANVDRGMPGHPLEKEIEEQESRELAEQEDDNQHYRSLLYPESAIEKHNENNFASEVLRNEFGNRPEESEQPLESGEGPLDDTIPKVASEENIEGEDALRDTLLKPLNILTQQQQEEEEQPKEESNNEEEAKQEIAIHEPEHPSSSLSARRSKSKTAPQKEPLLEDEDNGSSSAIEQEHFKDVEEAVLEKSFNDELNHVSSESNAVNDHDSDTIIIQQPLHAKTLNDLVKDQLNLFRNTNNIEEEEEQAEDEGNHHEEEAEAEVEETHNEEEQGGEKLADQLENLAEKLLEDSAEKEKLSEQLEEDAKKEEIITNKLLEDVQLVNVAEQILQQQEPQSESDNEDGLEEQKDAELKELKEARKDEAQDETQLEEVPIDNVAEQENAEEEEKPQEPLNIDIPIKNLADQLMQPKEEEEAAEKEPEVVEEPHEEEAEAEQEHTEEEEKPQEPLNIDIPLKNLADQLTQPKEEEETAEKEPEEAEVHNEEEAEAEQEHTEEEEKPQEPLNIDIPLKNLADQLTQPKEEEEVAEKEPEVVEEPHEEEAVAEQEEHTEEEEKPQEPLNIDIPLKNLADQLTQPKEEEEAAEKQAEEAEVHNEEEAEAEQENAEEEEKPQEPLNIDIPLKNLADQLTKPKEEEEVAEKEPEVVEEPHEEEAVAEQENAEEEEKPQEPLNIDIPIKNLADQLTQPKEEEETAEKEPEVVEEPHEEEAVAEQESAEEEEKPQEPLNIDIPLKNLADQLTQPKEEEETAEKEPEVVEEPHEEEAEAEQEHTEEEEKPQEPLNIDIPLKNLADQLTQPKEEEEVAEKEPEVVEEPHEEEAVAEQEEHTEEEEKPQEPLNIDIPLKNLADQLTQPKEEEETAEKEPEVVEEPHEEEAEAEQEHTEEEEKPQEPLNIDIPLKNLADQLTQPKEEEEVAEKEPEVVEEPHEEEAVAEQEEHTEEEEKPQEPLNIDIPLKNLADQLTQPKEEEEVAEKEPEVVEEPHEEEAVAEQENAEEEEKPQEPLNIDIPIKNLADQLTQPKEEEETAEKEPEEAPPESEEEAKAHESKLIDDSMNVLSDLRTDETAGSAQEEEEQQEEALKGSLLDPTQLNALLEAKPNEEEEQAAEVAEPAAEEEAQNEEQPPTNIEDQLQDAIGDLVGNEAEDQENQVEPQDEVVNNEEEQQPPTEESQLEPADQNQSVENATEEASGENEDEANESLSFNIKSIADKLQKEPEEEEKQEVAEPEQKQEEEAEPEKPKDQEEEFDASVDKSFSVKRPLGEDGQEKQPPNDENTEASMSFVKNVESDGEPTFLDKVPEEQTFSPQEPAKEDDEPNRAAPSPRRKRNTQESPRPDVQIHEPVTSPALSPRSSTGRLNLGPVLILPAERDNGGTSIYRPPSNRRKLINTAPADSPKGAMIITPNPDQVVRVSSPRSNQNIDLQAAKSTPLASSTSPRPSTTRQAPTKRTMKSTSHVLFNPPVYRSIEVSPELQKLKEKAKHGEPLNNVTTEQFQELIYVLNQERKSLARDHRYKEGLKCNSTINHVNKYYEMAKKKENQAVAKEEFEEVNKQFEESFKKFDEETKQLERELINNQKNRRNLLRNSHREELEQFDKRWNSEKKQRIYNKSTNHLISLRRQLSFLLIQSRFEEAEAVQKEINERTKAEEIDHAEIYQNDYDIALRNVEEKQEQENQTFEENCVIELEKFRQDRNKLRQGYLNRQLKLKTKEEIIADPDKLWAHGQAERLGNSLRSSRNSSTITPSSKMKRSDIKDSDVASLSLPPLDNRRRSARRNPKATTE</sequence>
<feature type="compositionally biased region" description="Basic and acidic residues" evidence="2">
    <location>
        <begin position="2761"/>
        <end position="2773"/>
    </location>
</feature>
<feature type="region of interest" description="Disordered" evidence="2">
    <location>
        <begin position="526"/>
        <end position="546"/>
    </location>
</feature>
<feature type="compositionally biased region" description="Low complexity" evidence="2">
    <location>
        <begin position="3602"/>
        <end position="3621"/>
    </location>
</feature>
<comment type="caution">
    <text evidence="3">The sequence shown here is derived from an EMBL/GenBank/DDBJ whole genome shotgun (WGS) entry which is preliminary data.</text>
</comment>
<organism evidence="3 4">
    <name type="scientific">Tritrichomonas musculus</name>
    <dbReference type="NCBI Taxonomy" id="1915356"/>
    <lineage>
        <taxon>Eukaryota</taxon>
        <taxon>Metamonada</taxon>
        <taxon>Parabasalia</taxon>
        <taxon>Tritrichomonadida</taxon>
        <taxon>Tritrichomonadidae</taxon>
        <taxon>Tritrichomonas</taxon>
    </lineage>
</organism>
<feature type="compositionally biased region" description="Acidic residues" evidence="2">
    <location>
        <begin position="3360"/>
        <end position="3373"/>
    </location>
</feature>
<feature type="compositionally biased region" description="Polar residues" evidence="2">
    <location>
        <begin position="3521"/>
        <end position="3531"/>
    </location>
</feature>
<feature type="compositionally biased region" description="Basic and acidic residues" evidence="2">
    <location>
        <begin position="2524"/>
        <end position="2541"/>
    </location>
</feature>
<feature type="compositionally biased region" description="Basic and acidic residues" evidence="2">
    <location>
        <begin position="2235"/>
        <end position="2245"/>
    </location>
</feature>
<feature type="compositionally biased region" description="Acidic residues" evidence="2">
    <location>
        <begin position="2881"/>
        <end position="2898"/>
    </location>
</feature>
<feature type="compositionally biased region" description="Basic and acidic residues" evidence="2">
    <location>
        <begin position="673"/>
        <end position="695"/>
    </location>
</feature>
<feature type="compositionally biased region" description="Acidic residues" evidence="2">
    <location>
        <begin position="2131"/>
        <end position="2152"/>
    </location>
</feature>
<feature type="compositionally biased region" description="Acidic residues" evidence="2">
    <location>
        <begin position="2663"/>
        <end position="2677"/>
    </location>
</feature>
<feature type="compositionally biased region" description="Basic and acidic residues" evidence="2">
    <location>
        <begin position="3217"/>
        <end position="3227"/>
    </location>
</feature>
<accession>A0ABR2JD11</accession>
<feature type="region of interest" description="Disordered" evidence="2">
    <location>
        <begin position="1022"/>
        <end position="1055"/>
    </location>
</feature>
<feature type="region of interest" description="Disordered" evidence="2">
    <location>
        <begin position="3544"/>
        <end position="3577"/>
    </location>
</feature>
<feature type="compositionally biased region" description="Acidic residues" evidence="2">
    <location>
        <begin position="3318"/>
        <end position="3339"/>
    </location>
</feature>
<dbReference type="PANTHER" id="PTHR47026">
    <property type="entry name" value="PIGMENTOSA GTPASE REGULATOR-LIKE PROTEIN, PUTATIVE-RELATED"/>
    <property type="match status" value="1"/>
</dbReference>
<evidence type="ECO:0000313" key="3">
    <source>
        <dbReference type="EMBL" id="KAK8875709.1"/>
    </source>
</evidence>
<keyword evidence="4" id="KW-1185">Reference proteome</keyword>
<keyword evidence="1" id="KW-0175">Coiled coil</keyword>
<feature type="compositionally biased region" description="Acidic residues" evidence="2">
    <location>
        <begin position="3102"/>
        <end position="3120"/>
    </location>
</feature>
<feature type="compositionally biased region" description="Basic and acidic residues" evidence="2">
    <location>
        <begin position="2189"/>
        <end position="2211"/>
    </location>
</feature>
<dbReference type="EMBL" id="JAPFFF010000012">
    <property type="protein sequence ID" value="KAK8875709.1"/>
    <property type="molecule type" value="Genomic_DNA"/>
</dbReference>
<feature type="compositionally biased region" description="Acidic residues" evidence="2">
    <location>
        <begin position="2419"/>
        <end position="2428"/>
    </location>
</feature>
<feature type="compositionally biased region" description="Basic residues" evidence="2">
    <location>
        <begin position="3944"/>
        <end position="3955"/>
    </location>
</feature>
<name>A0ABR2JD11_9EUKA</name>
<feature type="compositionally biased region" description="Acidic residues" evidence="2">
    <location>
        <begin position="2826"/>
        <end position="2843"/>
    </location>
</feature>
<feature type="region of interest" description="Disordered" evidence="2">
    <location>
        <begin position="1677"/>
        <end position="1836"/>
    </location>
</feature>
<feature type="compositionally biased region" description="Basic and acidic residues" evidence="2">
    <location>
        <begin position="1869"/>
        <end position="1891"/>
    </location>
</feature>
<evidence type="ECO:0000256" key="2">
    <source>
        <dbReference type="SAM" id="MobiDB-lite"/>
    </source>
</evidence>
<feature type="compositionally biased region" description="Acidic residues" evidence="2">
    <location>
        <begin position="2645"/>
        <end position="2656"/>
    </location>
</feature>
<feature type="region of interest" description="Disordered" evidence="2">
    <location>
        <begin position="1108"/>
        <end position="1161"/>
    </location>
</feature>
<feature type="region of interest" description="Disordered" evidence="2">
    <location>
        <begin position="2416"/>
        <end position="2491"/>
    </location>
</feature>
<feature type="compositionally biased region" description="Basic and acidic residues" evidence="2">
    <location>
        <begin position="3435"/>
        <end position="3446"/>
    </location>
</feature>
<feature type="compositionally biased region" description="Basic and acidic residues" evidence="2">
    <location>
        <begin position="2807"/>
        <end position="2825"/>
    </location>
</feature>
<feature type="compositionally biased region" description="Acidic residues" evidence="2">
    <location>
        <begin position="2991"/>
        <end position="3009"/>
    </location>
</feature>
<feature type="compositionally biased region" description="Basic and acidic residues" evidence="2">
    <location>
        <begin position="1998"/>
        <end position="2008"/>
    </location>
</feature>
<feature type="compositionally biased region" description="Basic and acidic residues" evidence="2">
    <location>
        <begin position="2442"/>
        <end position="2491"/>
    </location>
</feature>
<feature type="region of interest" description="Disordered" evidence="2">
    <location>
        <begin position="3901"/>
        <end position="3955"/>
    </location>
</feature>
<feature type="region of interest" description="Disordered" evidence="2">
    <location>
        <begin position="1941"/>
        <end position="2157"/>
    </location>
</feature>
<reference evidence="3 4" key="1">
    <citation type="submission" date="2024-04" db="EMBL/GenBank/DDBJ databases">
        <title>Tritrichomonas musculus Genome.</title>
        <authorList>
            <person name="Alves-Ferreira E."/>
            <person name="Grigg M."/>
            <person name="Lorenzi H."/>
            <person name="Galac M."/>
        </authorList>
    </citation>
    <scope>NUCLEOTIDE SEQUENCE [LARGE SCALE GENOMIC DNA]</scope>
    <source>
        <strain evidence="3 4">EAF2021</strain>
    </source>
</reference>
<feature type="compositionally biased region" description="Basic and acidic residues" evidence="2">
    <location>
        <begin position="1030"/>
        <end position="1052"/>
    </location>
</feature>
<evidence type="ECO:0000313" key="4">
    <source>
        <dbReference type="Proteomes" id="UP001470230"/>
    </source>
</evidence>
<feature type="compositionally biased region" description="Acidic residues" evidence="2">
    <location>
        <begin position="3047"/>
        <end position="3064"/>
    </location>
</feature>
<feature type="compositionally biased region" description="Basic and acidic residues" evidence="2">
    <location>
        <begin position="1129"/>
        <end position="1150"/>
    </location>
</feature>
<feature type="compositionally biased region" description="Acidic residues" evidence="2">
    <location>
        <begin position="1735"/>
        <end position="1786"/>
    </location>
</feature>
<proteinExistence type="predicted"/>
<feature type="compositionally biased region" description="Acidic residues" evidence="2">
    <location>
        <begin position="2542"/>
        <end position="2552"/>
    </location>
</feature>
<protein>
    <submittedName>
        <fullName evidence="3">Uncharacterized protein</fullName>
    </submittedName>
</protein>
<feature type="region of interest" description="Disordered" evidence="2">
    <location>
        <begin position="3596"/>
        <end position="3627"/>
    </location>
</feature>
<dbReference type="Proteomes" id="UP001470230">
    <property type="component" value="Unassembled WGS sequence"/>
</dbReference>
<feature type="compositionally biased region" description="Low complexity" evidence="2">
    <location>
        <begin position="3340"/>
        <end position="3350"/>
    </location>
</feature>
<feature type="coiled-coil region" evidence="1">
    <location>
        <begin position="3707"/>
        <end position="3759"/>
    </location>
</feature>
<feature type="compositionally biased region" description="Acidic residues" evidence="2">
    <location>
        <begin position="2028"/>
        <end position="2106"/>
    </location>
</feature>
<feature type="compositionally biased region" description="Basic and acidic residues" evidence="2">
    <location>
        <begin position="1977"/>
        <end position="1986"/>
    </location>
</feature>
<feature type="compositionally biased region" description="Basic and acidic residues" evidence="2">
    <location>
        <begin position="1700"/>
        <end position="1710"/>
    </location>
</feature>
<feature type="compositionally biased region" description="Acidic residues" evidence="2">
    <location>
        <begin position="2774"/>
        <end position="2788"/>
    </location>
</feature>
<gene>
    <name evidence="3" type="ORF">M9Y10_005884</name>
</gene>
<feature type="compositionally biased region" description="Acidic residues" evidence="2">
    <location>
        <begin position="3158"/>
        <end position="3175"/>
    </location>
</feature>
<feature type="region of interest" description="Disordered" evidence="2">
    <location>
        <begin position="1350"/>
        <end position="1386"/>
    </location>
</feature>
<feature type="compositionally biased region" description="Acidic residues" evidence="2">
    <location>
        <begin position="2715"/>
        <end position="2733"/>
    </location>
</feature>